<dbReference type="Proteomes" id="UP001172386">
    <property type="component" value="Unassembled WGS sequence"/>
</dbReference>
<proteinExistence type="predicted"/>
<sequence length="978" mass="112629">MRQDVDVHQSIWAVPQPKDDGHQFGNIDISAPAQVQLGNVYYINHGRAPTQLQRQDSADLHSRFWVPKAPTKHFTGREDQLASIRRWFLEEDNRKPEDRDNQKIVVIQGMGGLGKTQLALKFAYLACNEYWGVFWIDASSRENAQNSYAEIGRYHGKGDSFKACIHWLATRHDRWLLILDNADEPERDVLDIAELIPTGNRGHVLITTRNPHAPAELSNAGYLNLKALRREEAIDLLLRCASNDERTWADAQSRSIADEIATKILYRIARTIDAAGRFIRHKKYTLERYLRLYLPLQRKHESLDPSTDPAEVAVVTTWETPMGHIERKAAKSPANRDAVELFRIFTFLHCDGIPQKVFHDLWRSQNPVPTSDQQLPSILSSGHRNIDTLQLRLEEAVNILYDYGVIESVNFDDSVEGLSRSCYTFHPLVQSSARHRMKAIHREQRPVWLNHTLHALASSLPIEADDLDPKLARKLIPHVRQCLNAREELDQDQIMFEKSNGMLTKSHPTDLQRSIMLNEESALQYERLITVYDAVAWWKHSAVLHKMIVAYWQHNHGARNENTLRAERKLSINYWYEYELEGCIKTQLRLLIKRWFKRKDWLDWFLTPITPIHVDYCIALSDLTQSLWQAHKHPESLRTGQRAVAGLTKRLGKDDMRTLTARFNLGRTLMHLGRTDEAQEALCAVVKARKQYLRPKHMEISTENEETELFKRRPPGLNHSDTLFARSDLALNLRNNPNRKLIVERIMKNVLKTRQEIFGEEHPYTLLSHIDLGSKILGVGGKTKEGIAVMEHVIPIIERILGDHRVYLHMAYGSLARAYAYDFQWQKAEAAIAKIYNTIDPSAPHSTMVSAAYARLQFRAGNYEASEKTLRQLLDNRVYGTTKGVSSPATQNVLEQLAVLYKYTGQTEKLGALKKIIPKVNENSEIGSMYDTFNMQFPEAPDPLKTLFDIFLFPMARWAQRPNCDSGVRFHETLRRET</sequence>
<keyword evidence="2" id="KW-1185">Reference proteome</keyword>
<evidence type="ECO:0000313" key="2">
    <source>
        <dbReference type="Proteomes" id="UP001172386"/>
    </source>
</evidence>
<gene>
    <name evidence="1" type="ORF">H2198_006785</name>
</gene>
<reference evidence="1" key="1">
    <citation type="submission" date="2022-10" db="EMBL/GenBank/DDBJ databases">
        <title>Culturing micro-colonial fungi from biological soil crusts in the Mojave desert and describing Neophaeococcomyces mojavensis, and introducing the new genera and species Taxawa tesnikishii.</title>
        <authorList>
            <person name="Kurbessoian T."/>
            <person name="Stajich J.E."/>
        </authorList>
    </citation>
    <scope>NUCLEOTIDE SEQUENCE</scope>
    <source>
        <strain evidence="1">JES_112</strain>
    </source>
</reference>
<name>A0ACC3A1Y5_9EURO</name>
<accession>A0ACC3A1Y5</accession>
<evidence type="ECO:0000313" key="1">
    <source>
        <dbReference type="EMBL" id="KAJ9654105.1"/>
    </source>
</evidence>
<dbReference type="EMBL" id="JAPDRQ010000131">
    <property type="protein sequence ID" value="KAJ9654105.1"/>
    <property type="molecule type" value="Genomic_DNA"/>
</dbReference>
<protein>
    <submittedName>
        <fullName evidence="1">Uncharacterized protein</fullName>
    </submittedName>
</protein>
<organism evidence="1 2">
    <name type="scientific">Neophaeococcomyces mojaviensis</name>
    <dbReference type="NCBI Taxonomy" id="3383035"/>
    <lineage>
        <taxon>Eukaryota</taxon>
        <taxon>Fungi</taxon>
        <taxon>Dikarya</taxon>
        <taxon>Ascomycota</taxon>
        <taxon>Pezizomycotina</taxon>
        <taxon>Eurotiomycetes</taxon>
        <taxon>Chaetothyriomycetidae</taxon>
        <taxon>Chaetothyriales</taxon>
        <taxon>Chaetothyriales incertae sedis</taxon>
        <taxon>Neophaeococcomyces</taxon>
    </lineage>
</organism>
<comment type="caution">
    <text evidence="1">The sequence shown here is derived from an EMBL/GenBank/DDBJ whole genome shotgun (WGS) entry which is preliminary data.</text>
</comment>